<dbReference type="EMBL" id="UAWL01000006">
    <property type="protein sequence ID" value="SQB98679.1"/>
    <property type="molecule type" value="Genomic_DNA"/>
</dbReference>
<gene>
    <name evidence="9" type="ORF">NCTC13102_01144</name>
</gene>
<feature type="coiled-coil region" evidence="8">
    <location>
        <begin position="332"/>
        <end position="366"/>
    </location>
</feature>
<dbReference type="SUPFAM" id="SSF56954">
    <property type="entry name" value="Outer membrane efflux proteins (OEP)"/>
    <property type="match status" value="1"/>
</dbReference>
<keyword evidence="4" id="KW-1134">Transmembrane beta strand</keyword>
<keyword evidence="8" id="KW-0175">Coiled coil</keyword>
<dbReference type="Pfam" id="PF02321">
    <property type="entry name" value="OEP"/>
    <property type="match status" value="2"/>
</dbReference>
<dbReference type="AlphaFoldDB" id="A0A2X3DGZ1"/>
<evidence type="ECO:0000313" key="10">
    <source>
        <dbReference type="Proteomes" id="UP000250166"/>
    </source>
</evidence>
<organism evidence="9 10">
    <name type="scientific">Helicobacter fennelliae</name>
    <dbReference type="NCBI Taxonomy" id="215"/>
    <lineage>
        <taxon>Bacteria</taxon>
        <taxon>Pseudomonadati</taxon>
        <taxon>Campylobacterota</taxon>
        <taxon>Epsilonproteobacteria</taxon>
        <taxon>Campylobacterales</taxon>
        <taxon>Helicobacteraceae</taxon>
        <taxon>Helicobacter</taxon>
    </lineage>
</organism>
<evidence type="ECO:0000256" key="6">
    <source>
        <dbReference type="ARBA" id="ARBA00023136"/>
    </source>
</evidence>
<evidence type="ECO:0000256" key="8">
    <source>
        <dbReference type="SAM" id="Coils"/>
    </source>
</evidence>
<evidence type="ECO:0000256" key="5">
    <source>
        <dbReference type="ARBA" id="ARBA00022692"/>
    </source>
</evidence>
<keyword evidence="3" id="KW-0813">Transport</keyword>
<accession>A0A2X3DGZ1</accession>
<dbReference type="GO" id="GO:0015562">
    <property type="term" value="F:efflux transmembrane transporter activity"/>
    <property type="evidence" value="ECO:0007669"/>
    <property type="project" value="InterPro"/>
</dbReference>
<name>A0A2X3DGZ1_9HELI</name>
<dbReference type="GO" id="GO:0009279">
    <property type="term" value="C:cell outer membrane"/>
    <property type="evidence" value="ECO:0007669"/>
    <property type="project" value="UniProtKB-SubCell"/>
</dbReference>
<dbReference type="InterPro" id="IPR003423">
    <property type="entry name" value="OMP_efflux"/>
</dbReference>
<dbReference type="Proteomes" id="UP000250166">
    <property type="component" value="Unassembled WGS sequence"/>
</dbReference>
<reference evidence="9 10" key="1">
    <citation type="submission" date="2018-06" db="EMBL/GenBank/DDBJ databases">
        <authorList>
            <consortium name="Pathogen Informatics"/>
            <person name="Doyle S."/>
        </authorList>
    </citation>
    <scope>NUCLEOTIDE SEQUENCE [LARGE SCALE GENOMIC DNA]</scope>
    <source>
        <strain evidence="9 10">NCTC13102</strain>
    </source>
</reference>
<sequence>MRHYGFVFFALSCAFIHSIAPNLYGLGMQECINKALDYSARIQSQREYYSSATYQRYASFSAFMPTLQTSYIYSYNAPTASIAYSLNTFNLTGRINLFRGLRDYLNTKESAQNLTRKSLDLKNAIADITLNTKLAYIKILQSKALLQTAIESKNLLSEQLKKANLFYQQGLRAKNEVLTMELQLSNALITYENAKLNLQYATHQLSNLVGAPINPDEIEEISHIDLINYQEHELLSLALNNNPSYLFIKSQLESAKIARKSAMGAFLPQLDINGIKYWYIDGAGATRYTYGLQSQIGINVSLNLFNGLSDGLNYQIKHYDFLAIQNTLLQYSRDIEINLQSLLKDYESAKKQLNISEDSLKKAKENYTIINNRYLQNLSTYTELINAQLLLTNVQTNINQARYNILSIQANIQRITNP</sequence>
<comment type="subcellular location">
    <subcellularLocation>
        <location evidence="1">Cell outer membrane</location>
    </subcellularLocation>
</comment>
<proteinExistence type="inferred from homology"/>
<protein>
    <submittedName>
        <fullName evidence="9">Type I secretion outer membrane protein, TolC family</fullName>
    </submittedName>
</protein>
<dbReference type="GO" id="GO:0015288">
    <property type="term" value="F:porin activity"/>
    <property type="evidence" value="ECO:0007669"/>
    <property type="project" value="TreeGrafter"/>
</dbReference>
<keyword evidence="7" id="KW-0998">Cell outer membrane</keyword>
<keyword evidence="6" id="KW-0472">Membrane</keyword>
<evidence type="ECO:0000256" key="4">
    <source>
        <dbReference type="ARBA" id="ARBA00022452"/>
    </source>
</evidence>
<dbReference type="GO" id="GO:1990281">
    <property type="term" value="C:efflux pump complex"/>
    <property type="evidence" value="ECO:0007669"/>
    <property type="project" value="TreeGrafter"/>
</dbReference>
<comment type="similarity">
    <text evidence="2">Belongs to the outer membrane factor (OMF) (TC 1.B.17) family.</text>
</comment>
<dbReference type="InterPro" id="IPR051906">
    <property type="entry name" value="TolC-like"/>
</dbReference>
<evidence type="ECO:0000256" key="2">
    <source>
        <dbReference type="ARBA" id="ARBA00007613"/>
    </source>
</evidence>
<evidence type="ECO:0000313" key="9">
    <source>
        <dbReference type="EMBL" id="SQB98679.1"/>
    </source>
</evidence>
<dbReference type="PANTHER" id="PTHR30026:SF20">
    <property type="entry name" value="OUTER MEMBRANE PROTEIN TOLC"/>
    <property type="match status" value="1"/>
</dbReference>
<dbReference type="PANTHER" id="PTHR30026">
    <property type="entry name" value="OUTER MEMBRANE PROTEIN TOLC"/>
    <property type="match status" value="1"/>
</dbReference>
<evidence type="ECO:0000256" key="1">
    <source>
        <dbReference type="ARBA" id="ARBA00004442"/>
    </source>
</evidence>
<evidence type="ECO:0000256" key="7">
    <source>
        <dbReference type="ARBA" id="ARBA00023237"/>
    </source>
</evidence>
<dbReference type="RefSeq" id="WP_112058640.1">
    <property type="nucleotide sequence ID" value="NZ_UAWL01000006.1"/>
</dbReference>
<keyword evidence="5" id="KW-0812">Transmembrane</keyword>
<dbReference type="Gene3D" id="1.20.1600.10">
    <property type="entry name" value="Outer membrane efflux proteins (OEP)"/>
    <property type="match status" value="1"/>
</dbReference>
<evidence type="ECO:0000256" key="3">
    <source>
        <dbReference type="ARBA" id="ARBA00022448"/>
    </source>
</evidence>